<name>A0ABY9HBC7_9MOLU</name>
<gene>
    <name evidence="2" type="ORF">Q8852_02055</name>
</gene>
<keyword evidence="3" id="KW-1185">Reference proteome</keyword>
<dbReference type="EMBL" id="CP132191">
    <property type="protein sequence ID" value="WLP85907.1"/>
    <property type="molecule type" value="Genomic_DNA"/>
</dbReference>
<evidence type="ECO:0000256" key="1">
    <source>
        <dbReference type="SAM" id="Coils"/>
    </source>
</evidence>
<accession>A0ABY9HBC7</accession>
<proteinExistence type="predicted"/>
<evidence type="ECO:0000313" key="2">
    <source>
        <dbReference type="EMBL" id="WLP85907.1"/>
    </source>
</evidence>
<feature type="coiled-coil region" evidence="1">
    <location>
        <begin position="13"/>
        <end position="40"/>
    </location>
</feature>
<keyword evidence="1" id="KW-0175">Coiled coil</keyword>
<protein>
    <submittedName>
        <fullName evidence="2">Uncharacterized protein</fullName>
    </submittedName>
</protein>
<dbReference type="Proteomes" id="UP001237011">
    <property type="component" value="Chromosome"/>
</dbReference>
<dbReference type="RefSeq" id="WP_305938330.1">
    <property type="nucleotide sequence ID" value="NZ_CP132191.1"/>
</dbReference>
<organism evidence="2 3">
    <name type="scientific">Mycoplasma seminis</name>
    <dbReference type="NCBI Taxonomy" id="512749"/>
    <lineage>
        <taxon>Bacteria</taxon>
        <taxon>Bacillati</taxon>
        <taxon>Mycoplasmatota</taxon>
        <taxon>Mollicutes</taxon>
        <taxon>Mycoplasmataceae</taxon>
        <taxon>Mycoplasma</taxon>
    </lineage>
</organism>
<reference evidence="2" key="1">
    <citation type="submission" date="2023-08" db="EMBL/GenBank/DDBJ databases">
        <title>Complete genome sequence of Mycoplasma seminis 2200.</title>
        <authorList>
            <person name="Spergser J."/>
        </authorList>
    </citation>
    <scope>NUCLEOTIDE SEQUENCE [LARGE SCALE GENOMIC DNA]</scope>
    <source>
        <strain evidence="2">2200</strain>
    </source>
</reference>
<evidence type="ECO:0000313" key="3">
    <source>
        <dbReference type="Proteomes" id="UP001237011"/>
    </source>
</evidence>
<sequence>MKTADIERVKLLAESYLAAKAEMKENLKLIKDELDGTEITISESLDQGGRITYSEVTPRASFDFKGYSNYLYTAMIQGKNYTEEELDEIMKQFVVKKDSKWVLKITK</sequence>